<proteinExistence type="predicted"/>
<dbReference type="Proteomes" id="UP001152531">
    <property type="component" value="Unassembled WGS sequence"/>
</dbReference>
<dbReference type="EMBL" id="CALSDN010000001">
    <property type="protein sequence ID" value="CAH6718840.1"/>
    <property type="molecule type" value="Genomic_DNA"/>
</dbReference>
<name>A0ACA9Y2J8_9ASCO</name>
<reference evidence="1" key="1">
    <citation type="submission" date="2022-06" db="EMBL/GenBank/DDBJ databases">
        <authorList>
            <person name="Legras J.-L."/>
            <person name="Devillers H."/>
            <person name="Grondin C."/>
        </authorList>
    </citation>
    <scope>NUCLEOTIDE SEQUENCE</scope>
    <source>
        <strain evidence="1">CLIB 1444</strain>
    </source>
</reference>
<protein>
    <submittedName>
        <fullName evidence="1">Uncharacterized protein</fullName>
    </submittedName>
</protein>
<accession>A0ACA9Y2J8</accession>
<evidence type="ECO:0000313" key="2">
    <source>
        <dbReference type="Proteomes" id="UP001152531"/>
    </source>
</evidence>
<evidence type="ECO:0000313" key="1">
    <source>
        <dbReference type="EMBL" id="CAH6718840.1"/>
    </source>
</evidence>
<gene>
    <name evidence="1" type="ORF">CLIB1444_01S15676</name>
</gene>
<organism evidence="1 2">
    <name type="scientific">[Candida] jaroonii</name>
    <dbReference type="NCBI Taxonomy" id="467808"/>
    <lineage>
        <taxon>Eukaryota</taxon>
        <taxon>Fungi</taxon>
        <taxon>Dikarya</taxon>
        <taxon>Ascomycota</taxon>
        <taxon>Saccharomycotina</taxon>
        <taxon>Pichiomycetes</taxon>
        <taxon>Debaryomycetaceae</taxon>
        <taxon>Yamadazyma</taxon>
    </lineage>
</organism>
<keyword evidence="2" id="KW-1185">Reference proteome</keyword>
<comment type="caution">
    <text evidence="1">The sequence shown here is derived from an EMBL/GenBank/DDBJ whole genome shotgun (WGS) entry which is preliminary data.</text>
</comment>
<sequence length="581" mass="66717">MNLKQLEERLNSFNQKYLTESSSSMSTVTKYVTVSIDHSTSESPNVSDLSFSARYETNRIKSFQDKLRSISTPTMDTLMSGYFFHLVSVVLVSLFLVSLTIFILDLINGPQDIDIRAESTRSQVSSSGHEKTRSQLNNGDNNTECGGYNFAGKVNETVGTKNGVVVNVSDYSLRKQSTNLDSNELDYVDFWDEDYTVSERSVNRIHHRLFGHSSIELSNSKENLRSKAKKVHHANNETFNSSDVFIETPVKCKPKPLGTRSFDERAETSRTKANRSSLIFPIFIADSNGEEEFFMNFQHEHRLSRKMQFLIQNMVEPIDYFNYHELVTIDWAKFNEEEFSEERFKGDLNVLDEGTISIFRFLVSNEYNGDAIGLKKYIALINEKVDFFIEKVLESFNYSLFTLIRDILTFGDKINLAQLKKIFEMIGLGDTDLENIEIINNIIIIVNAIDSKSMFLFFQLEFLEYPNFSEPRKLSHLKILKYYIAFNKEKLLNDINLVIVITSQFSKMVQVIINSHSPKELAELIDTYLLFNSFLSKINIPPSLGLNILDNLVLVHEKLKVKTTSHLPAPEFKIDSIDKLD</sequence>